<dbReference type="Proteomes" id="UP000028981">
    <property type="component" value="Unassembled WGS sequence"/>
</dbReference>
<evidence type="ECO:0000256" key="2">
    <source>
        <dbReference type="ARBA" id="ARBA00034247"/>
    </source>
</evidence>
<keyword evidence="3" id="KW-0472">Membrane</keyword>
<feature type="transmembrane region" description="Helical" evidence="3">
    <location>
        <begin position="212"/>
        <end position="235"/>
    </location>
</feature>
<dbReference type="FunFam" id="3.30.70.270:FF:000001">
    <property type="entry name" value="Diguanylate cyclase domain protein"/>
    <property type="match status" value="1"/>
</dbReference>
<sequence>MWLVLLVAIVICAAALAGIYSRPMGFLATFWPANSILAGLLVRARQSNLLLVLAGALIGYEATGFIAGDPFWLGLQMTAANMIGAVTFAFVFCSLETRDRDLTRVRAVLSFIGSAIIAAVVAGVAGGPAWASMGDSNYFDGWRTWFSSELMNYLVLLPGILALPWPLPRPRFTSWSALLRHPVVPPTIALLASVGFGILVANPVAIVFPVAALIWCALVVPLPLTCLLVLLYSGATMFAVKLGGYGLGATGLSEELIAAVHLGVAMIALGPVLVASATADRRRQFAEVERAATYDSLTDALNRGAFLGRAETVFAGLRDARQPVSVIVFDVDHFKQVNDAFGHAAGDLALISLSAVVRASIRKGDMFGRLGGEEFSLLLPGAAAQEAVAVANRLRRQVERLRTALPSGEVLEMTISVGVATSPATQTAMSEMLSFADQTMYEAKHAGRNRVEFVEMPA</sequence>
<reference evidence="5 6" key="1">
    <citation type="submission" date="2014-08" db="EMBL/GenBank/DDBJ databases">
        <authorList>
            <person name="Hassan Y.I."/>
            <person name="Lepp D."/>
            <person name="Zhou T."/>
        </authorList>
    </citation>
    <scope>NUCLEOTIDE SEQUENCE [LARGE SCALE GENOMIC DNA]</scope>
    <source>
        <strain evidence="5 6">IFO13584</strain>
    </source>
</reference>
<evidence type="ECO:0000313" key="6">
    <source>
        <dbReference type="Proteomes" id="UP000028981"/>
    </source>
</evidence>
<evidence type="ECO:0000313" key="5">
    <source>
        <dbReference type="EMBL" id="KFL30900.1"/>
    </source>
</evidence>
<keyword evidence="6" id="KW-1185">Reference proteome</keyword>
<dbReference type="Pfam" id="PF00990">
    <property type="entry name" value="GGDEF"/>
    <property type="match status" value="1"/>
</dbReference>
<organism evidence="5 6">
    <name type="scientific">Devosia riboflavina</name>
    <dbReference type="NCBI Taxonomy" id="46914"/>
    <lineage>
        <taxon>Bacteria</taxon>
        <taxon>Pseudomonadati</taxon>
        <taxon>Pseudomonadota</taxon>
        <taxon>Alphaproteobacteria</taxon>
        <taxon>Hyphomicrobiales</taxon>
        <taxon>Devosiaceae</taxon>
        <taxon>Devosia</taxon>
    </lineage>
</organism>
<dbReference type="GO" id="GO:0043709">
    <property type="term" value="P:cell adhesion involved in single-species biofilm formation"/>
    <property type="evidence" value="ECO:0007669"/>
    <property type="project" value="TreeGrafter"/>
</dbReference>
<dbReference type="GO" id="GO:1902201">
    <property type="term" value="P:negative regulation of bacterial-type flagellum-dependent cell motility"/>
    <property type="evidence" value="ECO:0007669"/>
    <property type="project" value="TreeGrafter"/>
</dbReference>
<dbReference type="PANTHER" id="PTHR45138:SF9">
    <property type="entry name" value="DIGUANYLATE CYCLASE DGCM-RELATED"/>
    <property type="match status" value="1"/>
</dbReference>
<comment type="caution">
    <text evidence="5">The sequence shown here is derived from an EMBL/GenBank/DDBJ whole genome shotgun (WGS) entry which is preliminary data.</text>
</comment>
<evidence type="ECO:0000256" key="3">
    <source>
        <dbReference type="SAM" id="Phobius"/>
    </source>
</evidence>
<feature type="transmembrane region" description="Helical" evidence="3">
    <location>
        <begin position="73"/>
        <end position="95"/>
    </location>
</feature>
<evidence type="ECO:0000259" key="4">
    <source>
        <dbReference type="PROSITE" id="PS50887"/>
    </source>
</evidence>
<dbReference type="GO" id="GO:0052621">
    <property type="term" value="F:diguanylate cyclase activity"/>
    <property type="evidence" value="ECO:0007669"/>
    <property type="project" value="UniProtKB-EC"/>
</dbReference>
<feature type="transmembrane region" description="Helical" evidence="3">
    <location>
        <begin position="188"/>
        <end position="206"/>
    </location>
</feature>
<dbReference type="SMART" id="SM00267">
    <property type="entry name" value="GGDEF"/>
    <property type="match status" value="1"/>
</dbReference>
<dbReference type="STRING" id="46914.JP75_13015"/>
<dbReference type="NCBIfam" id="TIGR00254">
    <property type="entry name" value="GGDEF"/>
    <property type="match status" value="1"/>
</dbReference>
<accession>A0A087M1Z7</accession>
<dbReference type="EC" id="2.7.7.65" evidence="1"/>
<feature type="transmembrane region" description="Helical" evidence="3">
    <location>
        <begin position="107"/>
        <end position="130"/>
    </location>
</feature>
<proteinExistence type="predicted"/>
<gene>
    <name evidence="5" type="ORF">JP75_13015</name>
</gene>
<dbReference type="InterPro" id="IPR050469">
    <property type="entry name" value="Diguanylate_Cyclase"/>
</dbReference>
<evidence type="ECO:0000256" key="1">
    <source>
        <dbReference type="ARBA" id="ARBA00012528"/>
    </source>
</evidence>
<feature type="transmembrane region" description="Helical" evidence="3">
    <location>
        <begin position="27"/>
        <end position="42"/>
    </location>
</feature>
<dbReference type="Gene3D" id="3.30.70.270">
    <property type="match status" value="1"/>
</dbReference>
<dbReference type="PANTHER" id="PTHR45138">
    <property type="entry name" value="REGULATORY COMPONENTS OF SENSORY TRANSDUCTION SYSTEM"/>
    <property type="match status" value="1"/>
</dbReference>
<feature type="domain" description="GGDEF" evidence="4">
    <location>
        <begin position="322"/>
        <end position="456"/>
    </location>
</feature>
<feature type="transmembrane region" description="Helical" evidence="3">
    <location>
        <begin position="49"/>
        <end position="67"/>
    </location>
</feature>
<keyword evidence="3" id="KW-1133">Transmembrane helix</keyword>
<dbReference type="InterPro" id="IPR043128">
    <property type="entry name" value="Rev_trsase/Diguanyl_cyclase"/>
</dbReference>
<keyword evidence="3" id="KW-0812">Transmembrane</keyword>
<dbReference type="AlphaFoldDB" id="A0A087M1Z7"/>
<comment type="catalytic activity">
    <reaction evidence="2">
        <text>2 GTP = 3',3'-c-di-GMP + 2 diphosphate</text>
        <dbReference type="Rhea" id="RHEA:24898"/>
        <dbReference type="ChEBI" id="CHEBI:33019"/>
        <dbReference type="ChEBI" id="CHEBI:37565"/>
        <dbReference type="ChEBI" id="CHEBI:58805"/>
        <dbReference type="EC" id="2.7.7.65"/>
    </reaction>
</comment>
<dbReference type="EMBL" id="JQGC01000010">
    <property type="protein sequence ID" value="KFL30900.1"/>
    <property type="molecule type" value="Genomic_DNA"/>
</dbReference>
<dbReference type="InterPro" id="IPR029787">
    <property type="entry name" value="Nucleotide_cyclase"/>
</dbReference>
<dbReference type="InterPro" id="IPR000160">
    <property type="entry name" value="GGDEF_dom"/>
</dbReference>
<protein>
    <recommendedName>
        <fullName evidence="1">diguanylate cyclase</fullName>
        <ecNumber evidence="1">2.7.7.65</ecNumber>
    </recommendedName>
</protein>
<feature type="transmembrane region" description="Helical" evidence="3">
    <location>
        <begin position="256"/>
        <end position="274"/>
    </location>
</feature>
<name>A0A087M1Z7_9HYPH</name>
<dbReference type="CDD" id="cd01949">
    <property type="entry name" value="GGDEF"/>
    <property type="match status" value="1"/>
</dbReference>
<dbReference type="PROSITE" id="PS50887">
    <property type="entry name" value="GGDEF"/>
    <property type="match status" value="1"/>
</dbReference>
<dbReference type="GO" id="GO:0005886">
    <property type="term" value="C:plasma membrane"/>
    <property type="evidence" value="ECO:0007669"/>
    <property type="project" value="TreeGrafter"/>
</dbReference>
<dbReference type="SUPFAM" id="SSF55073">
    <property type="entry name" value="Nucleotide cyclase"/>
    <property type="match status" value="1"/>
</dbReference>